<feature type="transmembrane region" description="Helical" evidence="6">
    <location>
        <begin position="12"/>
        <end position="34"/>
    </location>
</feature>
<feature type="domain" description="VTT" evidence="7">
    <location>
        <begin position="40"/>
        <end position="150"/>
    </location>
</feature>
<dbReference type="InterPro" id="IPR051311">
    <property type="entry name" value="DedA_domain"/>
</dbReference>
<evidence type="ECO:0000259" key="7">
    <source>
        <dbReference type="Pfam" id="PF09335"/>
    </source>
</evidence>
<dbReference type="Pfam" id="PF09335">
    <property type="entry name" value="VTT_dom"/>
    <property type="match status" value="1"/>
</dbReference>
<keyword evidence="5 6" id="KW-0472">Membrane</keyword>
<accession>A0A0G1N6E7</accession>
<feature type="transmembrane region" description="Helical" evidence="6">
    <location>
        <begin position="166"/>
        <end position="185"/>
    </location>
</feature>
<organism evidence="8 9">
    <name type="scientific">Candidatus Giovannonibacteria bacterium GW2011_GWB1_45_9b</name>
    <dbReference type="NCBI Taxonomy" id="1618653"/>
    <lineage>
        <taxon>Bacteria</taxon>
        <taxon>Candidatus Giovannoniibacteriota</taxon>
    </lineage>
</organism>
<dbReference type="GO" id="GO:0005886">
    <property type="term" value="C:plasma membrane"/>
    <property type="evidence" value="ECO:0007669"/>
    <property type="project" value="UniProtKB-SubCell"/>
</dbReference>
<protein>
    <recommendedName>
        <fullName evidence="7">VTT domain-containing protein</fullName>
    </recommendedName>
</protein>
<comment type="caution">
    <text evidence="8">The sequence shown here is derived from an EMBL/GenBank/DDBJ whole genome shotgun (WGS) entry which is preliminary data.</text>
</comment>
<evidence type="ECO:0000256" key="4">
    <source>
        <dbReference type="ARBA" id="ARBA00022989"/>
    </source>
</evidence>
<evidence type="ECO:0000256" key="5">
    <source>
        <dbReference type="ARBA" id="ARBA00023136"/>
    </source>
</evidence>
<keyword evidence="3 6" id="KW-0812">Transmembrane</keyword>
<proteinExistence type="predicted"/>
<dbReference type="PANTHER" id="PTHR42709">
    <property type="entry name" value="ALKALINE PHOSPHATASE LIKE PROTEIN"/>
    <property type="match status" value="1"/>
</dbReference>
<evidence type="ECO:0000313" key="8">
    <source>
        <dbReference type="EMBL" id="KKU16104.1"/>
    </source>
</evidence>
<reference evidence="8 9" key="1">
    <citation type="journal article" date="2015" name="Nature">
        <title>rRNA introns, odd ribosomes, and small enigmatic genomes across a large radiation of phyla.</title>
        <authorList>
            <person name="Brown C.T."/>
            <person name="Hug L.A."/>
            <person name="Thomas B.C."/>
            <person name="Sharon I."/>
            <person name="Castelle C.J."/>
            <person name="Singh A."/>
            <person name="Wilkins M.J."/>
            <person name="Williams K.H."/>
            <person name="Banfield J.F."/>
        </authorList>
    </citation>
    <scope>NUCLEOTIDE SEQUENCE [LARGE SCALE GENOMIC DNA]</scope>
</reference>
<dbReference type="InterPro" id="IPR032816">
    <property type="entry name" value="VTT_dom"/>
</dbReference>
<sequence>MFSVGQILGWLLLYKYAALFAVVAVEGPISTLIAGYLSSLGLFDFWTAYIVAVAGDLASDAGYYTLGRFGRERFVKKYGHYVGITPDRITALEKHFDNHGGKMLIFGKIADPLSSTIQTISGMTRMKLSTYATYNVAATIFKSFILILVGFYFGEALHQADIIRRTVGITASVIGILIVAVYFIYRKTKQEELLEKDD</sequence>
<evidence type="ECO:0000256" key="2">
    <source>
        <dbReference type="ARBA" id="ARBA00022475"/>
    </source>
</evidence>
<dbReference type="EMBL" id="LCLL01000021">
    <property type="protein sequence ID" value="KKU16104.1"/>
    <property type="molecule type" value="Genomic_DNA"/>
</dbReference>
<dbReference type="Proteomes" id="UP000034020">
    <property type="component" value="Unassembled WGS sequence"/>
</dbReference>
<comment type="subcellular location">
    <subcellularLocation>
        <location evidence="1">Cell membrane</location>
        <topology evidence="1">Multi-pass membrane protein</topology>
    </subcellularLocation>
</comment>
<gene>
    <name evidence="8" type="ORF">UX24_C0021G0007</name>
</gene>
<keyword evidence="2" id="KW-1003">Cell membrane</keyword>
<dbReference type="PANTHER" id="PTHR42709:SF6">
    <property type="entry name" value="UNDECAPRENYL PHOSPHATE TRANSPORTER A"/>
    <property type="match status" value="1"/>
</dbReference>
<evidence type="ECO:0000256" key="6">
    <source>
        <dbReference type="SAM" id="Phobius"/>
    </source>
</evidence>
<evidence type="ECO:0000256" key="3">
    <source>
        <dbReference type="ARBA" id="ARBA00022692"/>
    </source>
</evidence>
<keyword evidence="4 6" id="KW-1133">Transmembrane helix</keyword>
<dbReference type="AlphaFoldDB" id="A0A0G1N6E7"/>
<feature type="transmembrane region" description="Helical" evidence="6">
    <location>
        <begin position="131"/>
        <end position="154"/>
    </location>
</feature>
<name>A0A0G1N6E7_9BACT</name>
<feature type="transmembrane region" description="Helical" evidence="6">
    <location>
        <begin position="46"/>
        <end position="66"/>
    </location>
</feature>
<evidence type="ECO:0000256" key="1">
    <source>
        <dbReference type="ARBA" id="ARBA00004651"/>
    </source>
</evidence>
<evidence type="ECO:0000313" key="9">
    <source>
        <dbReference type="Proteomes" id="UP000034020"/>
    </source>
</evidence>